<gene>
    <name evidence="9" type="ORF">Ae201684_018671</name>
</gene>
<dbReference type="InterPro" id="IPR050951">
    <property type="entry name" value="Retrovirus_Pol_polyprotein"/>
</dbReference>
<dbReference type="PANTHER" id="PTHR37984">
    <property type="entry name" value="PROTEIN CBG26694"/>
    <property type="match status" value="1"/>
</dbReference>
<dbReference type="Proteomes" id="UP000481153">
    <property type="component" value="Unassembled WGS sequence"/>
</dbReference>
<keyword evidence="6" id="KW-0695">RNA-directed DNA polymerase</keyword>
<dbReference type="InterPro" id="IPR043502">
    <property type="entry name" value="DNA/RNA_pol_sf"/>
</dbReference>
<dbReference type="CDD" id="cd09274">
    <property type="entry name" value="RNase_HI_RT_Ty3"/>
    <property type="match status" value="1"/>
</dbReference>
<evidence type="ECO:0000259" key="8">
    <source>
        <dbReference type="Pfam" id="PF17917"/>
    </source>
</evidence>
<keyword evidence="10" id="KW-1185">Reference proteome</keyword>
<dbReference type="PANTHER" id="PTHR37984:SF5">
    <property type="entry name" value="PROTEIN NYNRIN-LIKE"/>
    <property type="match status" value="1"/>
</dbReference>
<keyword evidence="1" id="KW-0808">Transferase</keyword>
<dbReference type="GO" id="GO:0016787">
    <property type="term" value="F:hydrolase activity"/>
    <property type="evidence" value="ECO:0007669"/>
    <property type="project" value="UniProtKB-KW"/>
</dbReference>
<reference evidence="9 10" key="1">
    <citation type="submission" date="2019-07" db="EMBL/GenBank/DDBJ databases">
        <title>Genomics analysis of Aphanomyces spp. identifies a new class of oomycete effector associated with host adaptation.</title>
        <authorList>
            <person name="Gaulin E."/>
        </authorList>
    </citation>
    <scope>NUCLEOTIDE SEQUENCE [LARGE SCALE GENOMIC DNA]</scope>
    <source>
        <strain evidence="9 10">ATCC 201684</strain>
    </source>
</reference>
<evidence type="ECO:0000313" key="10">
    <source>
        <dbReference type="Proteomes" id="UP000481153"/>
    </source>
</evidence>
<dbReference type="InterPro" id="IPR041373">
    <property type="entry name" value="RT_RNaseH"/>
</dbReference>
<evidence type="ECO:0000256" key="5">
    <source>
        <dbReference type="ARBA" id="ARBA00022801"/>
    </source>
</evidence>
<dbReference type="AlphaFoldDB" id="A0A6G0W512"/>
<feature type="region of interest" description="Disordered" evidence="7">
    <location>
        <begin position="205"/>
        <end position="234"/>
    </location>
</feature>
<dbReference type="VEuPathDB" id="FungiDB:AeMF1_012129"/>
<dbReference type="GO" id="GO:0003964">
    <property type="term" value="F:RNA-directed DNA polymerase activity"/>
    <property type="evidence" value="ECO:0007669"/>
    <property type="project" value="UniProtKB-KW"/>
</dbReference>
<protein>
    <recommendedName>
        <fullName evidence="8">Reverse transcriptase RNase H-like domain-containing protein</fullName>
    </recommendedName>
</protein>
<accession>A0A6G0W512</accession>
<name>A0A6G0W512_9STRA</name>
<proteinExistence type="predicted"/>
<keyword evidence="3" id="KW-0540">Nuclease</keyword>
<evidence type="ECO:0000256" key="4">
    <source>
        <dbReference type="ARBA" id="ARBA00022759"/>
    </source>
</evidence>
<keyword evidence="2" id="KW-0548">Nucleotidyltransferase</keyword>
<evidence type="ECO:0000256" key="2">
    <source>
        <dbReference type="ARBA" id="ARBA00022695"/>
    </source>
</evidence>
<sequence length="234" mass="26845">MIARETMLVYPDFSLPLVIHTDASKYQLGAVISQNNGPLTFWSRKLSPIQRNYAANKLELLAIKEVLSEFRNVLLGRDITIYTDHLNFTHETFNEPTLLRWRLKIEEFAPRFVYLKGENNIVADALSRLKTNEDSDVMGAIFDLNSDELFCLDLKTNHHYQQQDDGLSAANNKEISGYDMKASSKGQILIPPPLRRPIITTYHDGSSIQEPHYSMQPSDKSFDSQEWNPRLTNL</sequence>
<keyword evidence="4" id="KW-0255">Endonuclease</keyword>
<feature type="domain" description="Reverse transcriptase RNase H-like" evidence="8">
    <location>
        <begin position="12"/>
        <end position="108"/>
    </location>
</feature>
<dbReference type="Pfam" id="PF17917">
    <property type="entry name" value="RT_RNaseH"/>
    <property type="match status" value="1"/>
</dbReference>
<comment type="caution">
    <text evidence="9">The sequence shown here is derived from an EMBL/GenBank/DDBJ whole genome shotgun (WGS) entry which is preliminary data.</text>
</comment>
<evidence type="ECO:0000256" key="6">
    <source>
        <dbReference type="ARBA" id="ARBA00022918"/>
    </source>
</evidence>
<evidence type="ECO:0000313" key="9">
    <source>
        <dbReference type="EMBL" id="KAF0722107.1"/>
    </source>
</evidence>
<dbReference type="GO" id="GO:0004519">
    <property type="term" value="F:endonuclease activity"/>
    <property type="evidence" value="ECO:0007669"/>
    <property type="project" value="UniProtKB-KW"/>
</dbReference>
<keyword evidence="5" id="KW-0378">Hydrolase</keyword>
<dbReference type="SUPFAM" id="SSF56672">
    <property type="entry name" value="DNA/RNA polymerases"/>
    <property type="match status" value="1"/>
</dbReference>
<evidence type="ECO:0000256" key="1">
    <source>
        <dbReference type="ARBA" id="ARBA00022679"/>
    </source>
</evidence>
<dbReference type="EMBL" id="VJMJ01000347">
    <property type="protein sequence ID" value="KAF0722107.1"/>
    <property type="molecule type" value="Genomic_DNA"/>
</dbReference>
<organism evidence="9 10">
    <name type="scientific">Aphanomyces euteiches</name>
    <dbReference type="NCBI Taxonomy" id="100861"/>
    <lineage>
        <taxon>Eukaryota</taxon>
        <taxon>Sar</taxon>
        <taxon>Stramenopiles</taxon>
        <taxon>Oomycota</taxon>
        <taxon>Saprolegniomycetes</taxon>
        <taxon>Saprolegniales</taxon>
        <taxon>Verrucalvaceae</taxon>
        <taxon>Aphanomyces</taxon>
    </lineage>
</organism>
<evidence type="ECO:0000256" key="7">
    <source>
        <dbReference type="SAM" id="MobiDB-lite"/>
    </source>
</evidence>
<evidence type="ECO:0000256" key="3">
    <source>
        <dbReference type="ARBA" id="ARBA00022722"/>
    </source>
</evidence>